<dbReference type="PANTHER" id="PTHR30332">
    <property type="entry name" value="PROBABLE GENERAL SECRETION PATHWAY PROTEIN D"/>
    <property type="match status" value="1"/>
</dbReference>
<gene>
    <name evidence="7" type="ORF">IWA51_07595</name>
</gene>
<accession>A0A7T3V4G8</accession>
<dbReference type="PRINTS" id="PR00811">
    <property type="entry name" value="BCTERIALGSPD"/>
</dbReference>
<dbReference type="PANTHER" id="PTHR30332:SF24">
    <property type="entry name" value="SECRETIN GSPD-RELATED"/>
    <property type="match status" value="1"/>
</dbReference>
<comment type="similarity">
    <text evidence="4">Belongs to the bacterial secretin family.</text>
</comment>
<evidence type="ECO:0000256" key="3">
    <source>
        <dbReference type="ARBA" id="ARBA00023136"/>
    </source>
</evidence>
<sequence length="730" mass="80820">MKHILILLAIPFLWIQSVFAQNLKGIEFREQKITDILTVLAEETGISVITDDTVDGTASFFFSKTSAADALQNFLGANGLYSTESGGVLKISRIKCEAGTISGTFSLSADDVPPEKILKALAKKAKVTILTDTLPGTKISIDAKNMSVEQLIDVCIKKFDDYTAVNEENCHYVKKITTADKKTAVLEKKKQPCIKRDGELYCADTEYALLSEILKELMDCAQKEYSCFFSEDAQITNLHFADKDFETMLSLILERAKADFAVSDGIYYIIDSSRKGIRTRVQSAQIFTPVWISAQDIPSFIRSDSDGAGIIVSKTGNSVLLTGTKSEIECTKRFIESVDKPSENMYFERLELKHLKARDAVALIPQKFLVTQPVNIPGTNALLLSGSRESIKRTADFLKTADVALTSEAVTLKYIQSAELLENLPPSVQKEDIRDSGFPNTVFFTGSLESREIFLKELEHIDRPKPQIRYQILVVQYSKNKSGSYRPDMSVSYEKPQQNSVQSTAESFIFAGDLSNIMALSFDVISKFGYQFAASLNAQIGNSTANIFTDTTLTGISGQEVRFQNTDTYRYMEYEYDKSTETATAGTTQHITSGLIVGLNGWVSGDNMITINVNATVSKQNTDSSSGSSSLTALPSTSERVVNTQVRTPSGEPVIISGLIKDDTVKTENKTSLLSAVPLLGKLFTQKAESREKTEIVIYIVPHLIHDYKDTCVEERIKRYYKNAAEKIHA</sequence>
<dbReference type="AlphaFoldDB" id="A0A7T3V4G8"/>
<evidence type="ECO:0000259" key="6">
    <source>
        <dbReference type="Pfam" id="PF00263"/>
    </source>
</evidence>
<evidence type="ECO:0000256" key="1">
    <source>
        <dbReference type="ARBA" id="ARBA00004370"/>
    </source>
</evidence>
<keyword evidence="3" id="KW-0472">Membrane</keyword>
<protein>
    <recommendedName>
        <fullName evidence="6">Type II/III secretion system secretin-like domain-containing protein</fullName>
    </recommendedName>
</protein>
<feature type="domain" description="Type II/III secretion system secretin-like" evidence="6">
    <location>
        <begin position="541"/>
        <end position="705"/>
    </location>
</feature>
<evidence type="ECO:0000313" key="7">
    <source>
        <dbReference type="EMBL" id="QQA00144.1"/>
    </source>
</evidence>
<name>A0A7T3V4G8_9SPIR</name>
<organism evidence="7 8">
    <name type="scientific">Treponema peruense</name>
    <dbReference type="NCBI Taxonomy" id="2787628"/>
    <lineage>
        <taxon>Bacteria</taxon>
        <taxon>Pseudomonadati</taxon>
        <taxon>Spirochaetota</taxon>
        <taxon>Spirochaetia</taxon>
        <taxon>Spirochaetales</taxon>
        <taxon>Treponemataceae</taxon>
        <taxon>Treponema</taxon>
    </lineage>
</organism>
<proteinExistence type="inferred from homology"/>
<dbReference type="InterPro" id="IPR050810">
    <property type="entry name" value="Bact_Secretion_Sys_Channel"/>
</dbReference>
<reference evidence="7 8" key="1">
    <citation type="submission" date="2020-11" db="EMBL/GenBank/DDBJ databases">
        <title>Treponema Peruensis nv. sp., first commensal Treponema isolated from human feces.</title>
        <authorList>
            <person name="Belkhou C."/>
            <person name="Raes J."/>
        </authorList>
    </citation>
    <scope>NUCLEOTIDE SEQUENCE [LARGE SCALE GENOMIC DNA]</scope>
    <source>
        <strain evidence="7 8">RCC2812</strain>
    </source>
</reference>
<feature type="compositionally biased region" description="Low complexity" evidence="5">
    <location>
        <begin position="624"/>
        <end position="638"/>
    </location>
</feature>
<dbReference type="RefSeq" id="WP_198441991.1">
    <property type="nucleotide sequence ID" value="NZ_CBCSHE010000001.1"/>
</dbReference>
<feature type="region of interest" description="Disordered" evidence="5">
    <location>
        <begin position="619"/>
        <end position="644"/>
    </location>
</feature>
<evidence type="ECO:0000256" key="2">
    <source>
        <dbReference type="ARBA" id="ARBA00022729"/>
    </source>
</evidence>
<dbReference type="GO" id="GO:0009306">
    <property type="term" value="P:protein secretion"/>
    <property type="evidence" value="ECO:0007669"/>
    <property type="project" value="InterPro"/>
</dbReference>
<dbReference type="InterPro" id="IPR004846">
    <property type="entry name" value="T2SS/T3SS_dom"/>
</dbReference>
<dbReference type="GO" id="GO:0015627">
    <property type="term" value="C:type II protein secretion system complex"/>
    <property type="evidence" value="ECO:0007669"/>
    <property type="project" value="TreeGrafter"/>
</dbReference>
<dbReference type="KEGG" id="tper:IWA51_07595"/>
<evidence type="ECO:0000256" key="4">
    <source>
        <dbReference type="RuleBase" id="RU004003"/>
    </source>
</evidence>
<keyword evidence="2" id="KW-0732">Signal</keyword>
<dbReference type="Proteomes" id="UP000595224">
    <property type="component" value="Chromosome"/>
</dbReference>
<comment type="subcellular location">
    <subcellularLocation>
        <location evidence="1">Membrane</location>
    </subcellularLocation>
</comment>
<evidence type="ECO:0000256" key="5">
    <source>
        <dbReference type="SAM" id="MobiDB-lite"/>
    </source>
</evidence>
<keyword evidence="8" id="KW-1185">Reference proteome</keyword>
<dbReference type="Pfam" id="PF00263">
    <property type="entry name" value="Secretin"/>
    <property type="match status" value="1"/>
</dbReference>
<dbReference type="Gene3D" id="3.55.50.30">
    <property type="match status" value="1"/>
</dbReference>
<dbReference type="InterPro" id="IPR001775">
    <property type="entry name" value="GspD/PilQ"/>
</dbReference>
<evidence type="ECO:0000313" key="8">
    <source>
        <dbReference type="Proteomes" id="UP000595224"/>
    </source>
</evidence>
<dbReference type="EMBL" id="CP064936">
    <property type="protein sequence ID" value="QQA00144.1"/>
    <property type="molecule type" value="Genomic_DNA"/>
</dbReference>